<comment type="similarity">
    <text evidence="1">Belongs to the asp23 family.</text>
</comment>
<dbReference type="EMBL" id="SNYO01000016">
    <property type="protein sequence ID" value="TDQ46377.1"/>
    <property type="molecule type" value="Genomic_DNA"/>
</dbReference>
<dbReference type="InterPro" id="IPR005531">
    <property type="entry name" value="Asp23"/>
</dbReference>
<organism evidence="2 3">
    <name type="scientific">Actinomycetospora succinea</name>
    <dbReference type="NCBI Taxonomy" id="663603"/>
    <lineage>
        <taxon>Bacteria</taxon>
        <taxon>Bacillati</taxon>
        <taxon>Actinomycetota</taxon>
        <taxon>Actinomycetes</taxon>
        <taxon>Pseudonocardiales</taxon>
        <taxon>Pseudonocardiaceae</taxon>
        <taxon>Actinomycetospora</taxon>
    </lineage>
</organism>
<proteinExistence type="inferred from homology"/>
<evidence type="ECO:0000313" key="3">
    <source>
        <dbReference type="Proteomes" id="UP000295705"/>
    </source>
</evidence>
<sequence>MTDDARPRAADPERADTLPCGTDSASLLTQVCEGRGSELTEHQAACPHCQAELRRCRELWSPVDGLAREPVRAPQAVVARALAWVREMAGDQPQAARFRMADLPDGRTGPAGESWIAARVVIRSARLAAEQVDGVRVALGHLVAAPSATSSAAPPQVGSPAPDGSQDERTVLEVAIAADYGQDLYALAERIRVRVVDEVRQLTGRAPTAVDVLVDDVLA</sequence>
<reference evidence="2 3" key="1">
    <citation type="submission" date="2019-03" db="EMBL/GenBank/DDBJ databases">
        <title>Genomic Encyclopedia of Type Strains, Phase IV (KMG-IV): sequencing the most valuable type-strain genomes for metagenomic binning, comparative biology and taxonomic classification.</title>
        <authorList>
            <person name="Goeker M."/>
        </authorList>
    </citation>
    <scope>NUCLEOTIDE SEQUENCE [LARGE SCALE GENOMIC DNA]</scope>
    <source>
        <strain evidence="2 3">DSM 45775</strain>
    </source>
</reference>
<protein>
    <submittedName>
        <fullName evidence="2">Putative alkaline shock family protein YloU</fullName>
    </submittedName>
</protein>
<dbReference type="Proteomes" id="UP000295705">
    <property type="component" value="Unassembled WGS sequence"/>
</dbReference>
<gene>
    <name evidence="2" type="ORF">EV188_1163</name>
</gene>
<accession>A0A4V3D743</accession>
<dbReference type="RefSeq" id="WP_243742129.1">
    <property type="nucleotide sequence ID" value="NZ_BAABHR010000031.1"/>
</dbReference>
<evidence type="ECO:0000256" key="1">
    <source>
        <dbReference type="ARBA" id="ARBA00005721"/>
    </source>
</evidence>
<dbReference type="Pfam" id="PF03780">
    <property type="entry name" value="Asp23"/>
    <property type="match status" value="1"/>
</dbReference>
<comment type="caution">
    <text evidence="2">The sequence shown here is derived from an EMBL/GenBank/DDBJ whole genome shotgun (WGS) entry which is preliminary data.</text>
</comment>
<dbReference type="AlphaFoldDB" id="A0A4V3D743"/>
<keyword evidence="3" id="KW-1185">Reference proteome</keyword>
<evidence type="ECO:0000313" key="2">
    <source>
        <dbReference type="EMBL" id="TDQ46377.1"/>
    </source>
</evidence>
<name>A0A4V3D743_9PSEU</name>